<dbReference type="EMBL" id="CM007658">
    <property type="protein sequence ID" value="ONH93885.1"/>
    <property type="molecule type" value="Genomic_DNA"/>
</dbReference>
<gene>
    <name evidence="2" type="ORF">PRUPE_8G258900</name>
</gene>
<dbReference type="AlphaFoldDB" id="A0A251N3F9"/>
<accession>A0A251N3F9</accession>
<dbReference type="Gramene" id="ONH93885">
    <property type="protein sequence ID" value="ONH93885"/>
    <property type="gene ID" value="PRUPE_8G258900"/>
</dbReference>
<reference evidence="2 3" key="1">
    <citation type="journal article" date="2013" name="Nat. Genet.">
        <title>The high-quality draft genome of peach (Prunus persica) identifies unique patterns of genetic diversity, domestication and genome evolution.</title>
        <authorList>
            <consortium name="International Peach Genome Initiative"/>
            <person name="Verde I."/>
            <person name="Abbott A.G."/>
            <person name="Scalabrin S."/>
            <person name="Jung S."/>
            <person name="Shu S."/>
            <person name="Marroni F."/>
            <person name="Zhebentyayeva T."/>
            <person name="Dettori M.T."/>
            <person name="Grimwood J."/>
            <person name="Cattonaro F."/>
            <person name="Zuccolo A."/>
            <person name="Rossini L."/>
            <person name="Jenkins J."/>
            <person name="Vendramin E."/>
            <person name="Meisel L.A."/>
            <person name="Decroocq V."/>
            <person name="Sosinski B."/>
            <person name="Prochnik S."/>
            <person name="Mitros T."/>
            <person name="Policriti A."/>
            <person name="Cipriani G."/>
            <person name="Dondini L."/>
            <person name="Ficklin S."/>
            <person name="Goodstein D.M."/>
            <person name="Xuan P."/>
            <person name="Del Fabbro C."/>
            <person name="Aramini V."/>
            <person name="Copetti D."/>
            <person name="Gonzalez S."/>
            <person name="Horner D.S."/>
            <person name="Falchi R."/>
            <person name="Lucas S."/>
            <person name="Mica E."/>
            <person name="Maldonado J."/>
            <person name="Lazzari B."/>
            <person name="Bielenberg D."/>
            <person name="Pirona R."/>
            <person name="Miculan M."/>
            <person name="Barakat A."/>
            <person name="Testolin R."/>
            <person name="Stella A."/>
            <person name="Tartarini S."/>
            <person name="Tonutti P."/>
            <person name="Arus P."/>
            <person name="Orellana A."/>
            <person name="Wells C."/>
            <person name="Main D."/>
            <person name="Vizzotto G."/>
            <person name="Silva H."/>
            <person name="Salamini F."/>
            <person name="Schmutz J."/>
            <person name="Morgante M."/>
            <person name="Rokhsar D.S."/>
        </authorList>
    </citation>
    <scope>NUCLEOTIDE SEQUENCE [LARGE SCALE GENOMIC DNA]</scope>
    <source>
        <strain evidence="3">cv. Nemared</strain>
    </source>
</reference>
<feature type="compositionally biased region" description="Low complexity" evidence="1">
    <location>
        <begin position="14"/>
        <end position="25"/>
    </location>
</feature>
<keyword evidence="3" id="KW-1185">Reference proteome</keyword>
<name>A0A251N3F9_PRUPE</name>
<evidence type="ECO:0000256" key="1">
    <source>
        <dbReference type="SAM" id="MobiDB-lite"/>
    </source>
</evidence>
<dbReference type="Proteomes" id="UP000006882">
    <property type="component" value="Chromosome G8"/>
</dbReference>
<sequence>MRGSKRKHVVTRKQQNVDNQQTLQQPNPHSTTLSFKCKQTMSSPTSIDRCKENPNPDNYLFSFGCLI</sequence>
<organism evidence="2 3">
    <name type="scientific">Prunus persica</name>
    <name type="common">Peach</name>
    <name type="synonym">Amygdalus persica</name>
    <dbReference type="NCBI Taxonomy" id="3760"/>
    <lineage>
        <taxon>Eukaryota</taxon>
        <taxon>Viridiplantae</taxon>
        <taxon>Streptophyta</taxon>
        <taxon>Embryophyta</taxon>
        <taxon>Tracheophyta</taxon>
        <taxon>Spermatophyta</taxon>
        <taxon>Magnoliopsida</taxon>
        <taxon>eudicotyledons</taxon>
        <taxon>Gunneridae</taxon>
        <taxon>Pentapetalae</taxon>
        <taxon>rosids</taxon>
        <taxon>fabids</taxon>
        <taxon>Rosales</taxon>
        <taxon>Rosaceae</taxon>
        <taxon>Amygdaloideae</taxon>
        <taxon>Amygdaleae</taxon>
        <taxon>Prunus</taxon>
    </lineage>
</organism>
<evidence type="ECO:0000313" key="2">
    <source>
        <dbReference type="EMBL" id="ONH93885.1"/>
    </source>
</evidence>
<feature type="region of interest" description="Disordered" evidence="1">
    <location>
        <begin position="1"/>
        <end position="34"/>
    </location>
</feature>
<feature type="compositionally biased region" description="Basic residues" evidence="1">
    <location>
        <begin position="1"/>
        <end position="11"/>
    </location>
</feature>
<proteinExistence type="predicted"/>
<evidence type="ECO:0000313" key="3">
    <source>
        <dbReference type="Proteomes" id="UP000006882"/>
    </source>
</evidence>
<protein>
    <submittedName>
        <fullName evidence="2">Uncharacterized protein</fullName>
    </submittedName>
</protein>